<keyword evidence="2" id="KW-1185">Reference proteome</keyword>
<dbReference type="SUPFAM" id="SSF52833">
    <property type="entry name" value="Thioredoxin-like"/>
    <property type="match status" value="1"/>
</dbReference>
<dbReference type="Pfam" id="PF05768">
    <property type="entry name" value="Glrx-like"/>
    <property type="match status" value="1"/>
</dbReference>
<dbReference type="AlphaFoldDB" id="A0A918XG44"/>
<reference evidence="1" key="1">
    <citation type="journal article" date="2014" name="Int. J. Syst. Evol. Microbiol.">
        <title>Complete genome sequence of Corynebacterium casei LMG S-19264T (=DSM 44701T), isolated from a smear-ripened cheese.</title>
        <authorList>
            <consortium name="US DOE Joint Genome Institute (JGI-PGF)"/>
            <person name="Walter F."/>
            <person name="Albersmeier A."/>
            <person name="Kalinowski J."/>
            <person name="Ruckert C."/>
        </authorList>
    </citation>
    <scope>NUCLEOTIDE SEQUENCE</scope>
    <source>
        <strain evidence="1">KCTC 23430</strain>
    </source>
</reference>
<accession>A0A918XG44</accession>
<proteinExistence type="predicted"/>
<evidence type="ECO:0000313" key="2">
    <source>
        <dbReference type="Proteomes" id="UP000644693"/>
    </source>
</evidence>
<dbReference type="InterPro" id="IPR008554">
    <property type="entry name" value="Glutaredoxin-like"/>
</dbReference>
<dbReference type="RefSeq" id="WP_189476085.1">
    <property type="nucleotide sequence ID" value="NZ_BMYM01000001.1"/>
</dbReference>
<dbReference type="Proteomes" id="UP000644693">
    <property type="component" value="Unassembled WGS sequence"/>
</dbReference>
<dbReference type="EMBL" id="BMYM01000001">
    <property type="protein sequence ID" value="GHD30221.1"/>
    <property type="molecule type" value="Genomic_DNA"/>
</dbReference>
<reference evidence="1" key="2">
    <citation type="submission" date="2020-09" db="EMBL/GenBank/DDBJ databases">
        <authorList>
            <person name="Sun Q."/>
            <person name="Kim S."/>
        </authorList>
    </citation>
    <scope>NUCLEOTIDE SEQUENCE</scope>
    <source>
        <strain evidence="1">KCTC 23430</strain>
    </source>
</reference>
<sequence length="86" mass="9624">MTGEKTLILYGTEACHLCEQAEELLVGARHAIGGAWTYEKVDISESDALFERYGWLIPVLASPEGEELRWPFDPPALAEFLINCQL</sequence>
<evidence type="ECO:0000313" key="1">
    <source>
        <dbReference type="EMBL" id="GHD30221.1"/>
    </source>
</evidence>
<dbReference type="InterPro" id="IPR036249">
    <property type="entry name" value="Thioredoxin-like_sf"/>
</dbReference>
<comment type="caution">
    <text evidence="1">The sequence shown here is derived from an EMBL/GenBank/DDBJ whole genome shotgun (WGS) entry which is preliminary data.</text>
</comment>
<organism evidence="1 2">
    <name type="scientific">Parahalioglobus pacificus</name>
    <dbReference type="NCBI Taxonomy" id="930806"/>
    <lineage>
        <taxon>Bacteria</taxon>
        <taxon>Pseudomonadati</taxon>
        <taxon>Pseudomonadota</taxon>
        <taxon>Gammaproteobacteria</taxon>
        <taxon>Cellvibrionales</taxon>
        <taxon>Halieaceae</taxon>
        <taxon>Parahalioglobus</taxon>
    </lineage>
</organism>
<protein>
    <submittedName>
        <fullName evidence="1">NrdH-redoxin</fullName>
    </submittedName>
</protein>
<gene>
    <name evidence="1" type="ORF">GCM10007053_11770</name>
</gene>
<name>A0A918XG44_9GAMM</name>
<dbReference type="Gene3D" id="3.40.30.10">
    <property type="entry name" value="Glutaredoxin"/>
    <property type="match status" value="1"/>
</dbReference>